<dbReference type="PANTHER" id="PTHR46082">
    <property type="entry name" value="ATP/GTP-BINDING PROTEIN-RELATED"/>
    <property type="match status" value="1"/>
</dbReference>
<sequence>MRPRPETQQVLDSALAQASAAVRERFAALTGRSTQAAADTQDGLDPHSPGVSINTGVISTGEGATIDARTVHLPADAVRTPAEITAVRGLRNLPSPSNQVFVDRVDVLAHLDAVLGEEPPTAPPVVHGLGGTGKSTLALQFAHSNRDRYNPIWWITADSSVSVVTGLAQLAARLNPYENLTAKTSAEAAAWAIGWLQAHDGWLLVFDDADSPQSIESVLGILAAGRHLITSRHATGWHRVARPLPLALLPPDAALDLLTRITNPSDDADRAVFERLAAELGYLPLALEQAAAYIQHAAITPAAYLDRLRRYPARMFAASAASDASGESDRQRTIARIWQLSLEAIAGRQPLAGEILRTFAWLAPDPIPRDLAYQLHEDPLTVDDALALLNAYSMITLTPQTVTVHRLVQAVARIPDAARPHSAPVTVSQARDRAAQLLLDSLPENPLFNVPSWPRWRELFPHALAFTDHIGQDQDTPDTASILRATSGFLQGDGHFDQAIASAQRAVNAYERIQGPDALDTLTARSFLASAYRAAGDLTTATPLHQRNLADSERILGEDHPETLVARANLAYLYALQHDEARALQLHERNLTDYERIHGPDHPHTLNGRANLASSYRATGDLGRAIELHQQSVTDYARVYGPDHSETITARSNLAYAYQLAGDHDRAIPLHQQVLTDRERLYGPDHHYTQIARQLLTTAELQATEHEPPNAPDNRQAEE</sequence>
<dbReference type="Gene3D" id="3.40.50.300">
    <property type="entry name" value="P-loop containing nucleotide triphosphate hydrolases"/>
    <property type="match status" value="1"/>
</dbReference>
<evidence type="ECO:0000313" key="2">
    <source>
        <dbReference type="EMBL" id="RCG22822.1"/>
    </source>
</evidence>
<dbReference type="Gene3D" id="1.25.40.10">
    <property type="entry name" value="Tetratricopeptide repeat domain"/>
    <property type="match status" value="2"/>
</dbReference>
<evidence type="ECO:0000313" key="3">
    <source>
        <dbReference type="Proteomes" id="UP000253094"/>
    </source>
</evidence>
<dbReference type="Pfam" id="PF00931">
    <property type="entry name" value="NB-ARC"/>
    <property type="match status" value="1"/>
</dbReference>
<name>A0A367EYX1_9ACTN</name>
<gene>
    <name evidence="2" type="ORF">DQ384_35115</name>
</gene>
<dbReference type="InterPro" id="IPR011990">
    <property type="entry name" value="TPR-like_helical_dom_sf"/>
</dbReference>
<dbReference type="SUPFAM" id="SSF48452">
    <property type="entry name" value="TPR-like"/>
    <property type="match status" value="2"/>
</dbReference>
<proteinExistence type="predicted"/>
<dbReference type="EMBL" id="QOIL01000027">
    <property type="protein sequence ID" value="RCG22822.1"/>
    <property type="molecule type" value="Genomic_DNA"/>
</dbReference>
<dbReference type="InterPro" id="IPR053137">
    <property type="entry name" value="NLR-like"/>
</dbReference>
<dbReference type="OrthoDB" id="580767at2"/>
<dbReference type="GO" id="GO:0043531">
    <property type="term" value="F:ADP binding"/>
    <property type="evidence" value="ECO:0007669"/>
    <property type="project" value="InterPro"/>
</dbReference>
<dbReference type="AlphaFoldDB" id="A0A367EYX1"/>
<dbReference type="PANTHER" id="PTHR46082:SF6">
    <property type="entry name" value="AAA+ ATPASE DOMAIN-CONTAINING PROTEIN-RELATED"/>
    <property type="match status" value="1"/>
</dbReference>
<evidence type="ECO:0000259" key="1">
    <source>
        <dbReference type="Pfam" id="PF00931"/>
    </source>
</evidence>
<keyword evidence="3" id="KW-1185">Reference proteome</keyword>
<dbReference type="InterPro" id="IPR002182">
    <property type="entry name" value="NB-ARC"/>
</dbReference>
<dbReference type="SUPFAM" id="SSF52540">
    <property type="entry name" value="P-loop containing nucleoside triphosphate hydrolases"/>
    <property type="match status" value="1"/>
</dbReference>
<protein>
    <submittedName>
        <fullName evidence="2">Tetratricopeptide repeat protein</fullName>
    </submittedName>
</protein>
<dbReference type="Pfam" id="PF13424">
    <property type="entry name" value="TPR_12"/>
    <property type="match status" value="2"/>
</dbReference>
<feature type="domain" description="NB-ARC" evidence="1">
    <location>
        <begin position="126"/>
        <end position="265"/>
    </location>
</feature>
<reference evidence="2 3" key="1">
    <citation type="submission" date="2018-06" db="EMBL/GenBank/DDBJ databases">
        <title>Sphaerisporangium craniellae sp. nov., isolated from a marine sponge in the South China Sea.</title>
        <authorList>
            <person name="Li L."/>
        </authorList>
    </citation>
    <scope>NUCLEOTIDE SEQUENCE [LARGE SCALE GENOMIC DNA]</scope>
    <source>
        <strain evidence="2 3">CCTCC AA 208026</strain>
    </source>
</reference>
<dbReference type="Proteomes" id="UP000253094">
    <property type="component" value="Unassembled WGS sequence"/>
</dbReference>
<comment type="caution">
    <text evidence="2">The sequence shown here is derived from an EMBL/GenBank/DDBJ whole genome shotgun (WGS) entry which is preliminary data.</text>
</comment>
<dbReference type="InterPro" id="IPR027417">
    <property type="entry name" value="P-loop_NTPase"/>
</dbReference>
<organism evidence="2 3">
    <name type="scientific">Sphaerisporangium album</name>
    <dbReference type="NCBI Taxonomy" id="509200"/>
    <lineage>
        <taxon>Bacteria</taxon>
        <taxon>Bacillati</taxon>
        <taxon>Actinomycetota</taxon>
        <taxon>Actinomycetes</taxon>
        <taxon>Streptosporangiales</taxon>
        <taxon>Streptosporangiaceae</taxon>
        <taxon>Sphaerisporangium</taxon>
    </lineage>
</organism>
<accession>A0A367EYX1</accession>